<gene>
    <name evidence="1" type="ORF">VIBNISOn1_p0177</name>
</gene>
<protein>
    <submittedName>
        <fullName evidence="1">Uncharacterized protein</fullName>
    </submittedName>
</protein>
<evidence type="ECO:0000313" key="2">
    <source>
        <dbReference type="Proteomes" id="UP000018211"/>
    </source>
</evidence>
<dbReference type="AlphaFoldDB" id="A0AAV2W0I5"/>
<organism evidence="1 2">
    <name type="scientific">Vibrio nigripulchritudo SOn1</name>
    <dbReference type="NCBI Taxonomy" id="1238450"/>
    <lineage>
        <taxon>Bacteria</taxon>
        <taxon>Pseudomonadati</taxon>
        <taxon>Pseudomonadota</taxon>
        <taxon>Gammaproteobacteria</taxon>
        <taxon>Vibrionales</taxon>
        <taxon>Vibrionaceae</taxon>
        <taxon>Vibrio</taxon>
    </lineage>
</organism>
<evidence type="ECO:0000313" key="1">
    <source>
        <dbReference type="EMBL" id="CCO50340.1"/>
    </source>
</evidence>
<sequence>MSPFCRDLLWIPSQYRMCVGIMSVHLFANVNNFGMTRRGETAPSCDKPISIKTMACCVVGISDSVCRC</sequence>
<dbReference type="EMBL" id="CAOF01000200">
    <property type="protein sequence ID" value="CCO50340.1"/>
    <property type="molecule type" value="Genomic_DNA"/>
</dbReference>
<reference evidence="1 2" key="1">
    <citation type="journal article" date="2013" name="ISME J.">
        <title>Comparative genomics of pathogenic lineages of Vibrio nigripulchritudo identifies virulence-associated traits.</title>
        <authorList>
            <person name="Goudenege D."/>
            <person name="Labreuche Y."/>
            <person name="Krin E."/>
            <person name="Ansquer D."/>
            <person name="Mangenot S."/>
            <person name="Calteau A."/>
            <person name="Medigue C."/>
            <person name="Mazel D."/>
            <person name="Polz M.F."/>
            <person name="Le Roux F."/>
        </authorList>
    </citation>
    <scope>NUCLEOTIDE SEQUENCE [LARGE SCALE GENOMIC DNA]</scope>
    <source>
        <strain evidence="1 2">SOn1</strain>
    </source>
</reference>
<comment type="caution">
    <text evidence="1">The sequence shown here is derived from an EMBL/GenBank/DDBJ whole genome shotgun (WGS) entry which is preliminary data.</text>
</comment>
<proteinExistence type="predicted"/>
<accession>A0AAV2W0I5</accession>
<dbReference type="Proteomes" id="UP000018211">
    <property type="component" value="Unassembled WGS sequence"/>
</dbReference>
<name>A0AAV2W0I5_9VIBR</name>